<evidence type="ECO:0000313" key="8">
    <source>
        <dbReference type="EMBL" id="KAF1798134.1"/>
    </source>
</evidence>
<comment type="subcellular location">
    <subcellularLocation>
        <location evidence="2">Nucleus</location>
    </subcellularLocation>
</comment>
<dbReference type="EMBL" id="JAAECE010000008">
    <property type="protein sequence ID" value="KAF1798134.1"/>
    <property type="molecule type" value="Genomic_DNA"/>
</dbReference>
<accession>A0A8H4B9M6</accession>
<keyword evidence="6" id="KW-0539">Nucleus</keyword>
<sequence>MRKAYITHQNNRSWQCSIDTQIWMRYSNTRVKVSLTIFSYFKTLNMLLQYQEFQDLYDAVAELLADEANRKDLIACGQSVYCLFESTLEQISTSTSFEQLLIKAKSLTGFSNEAVLLYHFKDVPVHWRRMMMDAGLLKVMIQLKSILEHQKQQQQQTDFKALEPQVQSIISDLDTCSVVSGSPGPDRRFLANIILEKLQNWLTNGRSDDQPTFKKTKLLKEPINTLPRPQISNPIRRFTEPPSFEWFLEYCNQAVPPPFIISEGVIDHWPAFNEHPWSSMDYLKSVAADRVVPVEIGSQYTDANWSQKMMRFSDFINQHILQQEGAPAYLAQHDVFYQIPRLEKDIIIPDYCYIEPKLTELYTSHAHDVIKNAWFGPKGTVSPLHQDPYHNLLCQVVGSKYLRLISPLQSDLVYPREGLMTNTSQVDIDRVDSNQFPRFKDANYVDCILEEGQVLYIPPKWWHYVKSLETSFSVSLWF</sequence>
<organism evidence="8 9">
    <name type="scientific">Mucor circinelloides f. lusitanicus</name>
    <name type="common">Mucor racemosus var. lusitanicus</name>
    <dbReference type="NCBI Taxonomy" id="29924"/>
    <lineage>
        <taxon>Eukaryota</taxon>
        <taxon>Fungi</taxon>
        <taxon>Fungi incertae sedis</taxon>
        <taxon>Mucoromycota</taxon>
        <taxon>Mucoromycotina</taxon>
        <taxon>Mucoromycetes</taxon>
        <taxon>Mucorales</taxon>
        <taxon>Mucorineae</taxon>
        <taxon>Mucoraceae</taxon>
        <taxon>Mucor</taxon>
    </lineage>
</organism>
<dbReference type="Pfam" id="PF13621">
    <property type="entry name" value="Cupin_8"/>
    <property type="match status" value="1"/>
</dbReference>
<dbReference type="SUPFAM" id="SSF51197">
    <property type="entry name" value="Clavaminate synthase-like"/>
    <property type="match status" value="1"/>
</dbReference>
<dbReference type="GO" id="GO:0005634">
    <property type="term" value="C:nucleus"/>
    <property type="evidence" value="ECO:0007669"/>
    <property type="project" value="UniProtKB-SubCell"/>
</dbReference>
<comment type="cofactor">
    <cofactor evidence="1">
        <name>Fe(2+)</name>
        <dbReference type="ChEBI" id="CHEBI:29033"/>
    </cofactor>
</comment>
<keyword evidence="3" id="KW-0479">Metal-binding</keyword>
<dbReference type="InterPro" id="IPR003347">
    <property type="entry name" value="JmjC_dom"/>
</dbReference>
<evidence type="ECO:0000256" key="2">
    <source>
        <dbReference type="ARBA" id="ARBA00004123"/>
    </source>
</evidence>
<keyword evidence="5" id="KW-0408">Iron</keyword>
<comment type="caution">
    <text evidence="8">The sequence shown here is derived from an EMBL/GenBank/DDBJ whole genome shotgun (WGS) entry which is preliminary data.</text>
</comment>
<dbReference type="Gene3D" id="2.60.120.650">
    <property type="entry name" value="Cupin"/>
    <property type="match status" value="1"/>
</dbReference>
<dbReference type="SMART" id="SM00558">
    <property type="entry name" value="JmjC"/>
    <property type="match status" value="1"/>
</dbReference>
<feature type="domain" description="JmjC" evidence="7">
    <location>
        <begin position="328"/>
        <end position="478"/>
    </location>
</feature>
<evidence type="ECO:0000313" key="9">
    <source>
        <dbReference type="Proteomes" id="UP000469890"/>
    </source>
</evidence>
<keyword evidence="4" id="KW-0560">Oxidoreductase</keyword>
<evidence type="ECO:0000256" key="6">
    <source>
        <dbReference type="ARBA" id="ARBA00023242"/>
    </source>
</evidence>
<dbReference type="AlphaFoldDB" id="A0A8H4B9M6"/>
<dbReference type="Proteomes" id="UP000469890">
    <property type="component" value="Unassembled WGS sequence"/>
</dbReference>
<proteinExistence type="predicted"/>
<dbReference type="GO" id="GO:0051864">
    <property type="term" value="F:histone H3K36 demethylase activity"/>
    <property type="evidence" value="ECO:0007669"/>
    <property type="project" value="TreeGrafter"/>
</dbReference>
<evidence type="ECO:0000259" key="7">
    <source>
        <dbReference type="PROSITE" id="PS51184"/>
    </source>
</evidence>
<dbReference type="InterPro" id="IPR041667">
    <property type="entry name" value="Cupin_8"/>
</dbReference>
<dbReference type="PANTHER" id="PTHR12461:SF106">
    <property type="entry name" value="BIFUNCTIONAL PEPTIDASE AND ARGINYL-HYDROXYLASE JMJD5"/>
    <property type="match status" value="1"/>
</dbReference>
<name>A0A8H4B9M6_MUCCL</name>
<evidence type="ECO:0000256" key="1">
    <source>
        <dbReference type="ARBA" id="ARBA00001954"/>
    </source>
</evidence>
<evidence type="ECO:0000256" key="4">
    <source>
        <dbReference type="ARBA" id="ARBA00023002"/>
    </source>
</evidence>
<dbReference type="PROSITE" id="PS51184">
    <property type="entry name" value="JMJC"/>
    <property type="match status" value="1"/>
</dbReference>
<dbReference type="PANTHER" id="PTHR12461">
    <property type="entry name" value="HYPOXIA-INDUCIBLE FACTOR 1 ALPHA INHIBITOR-RELATED"/>
    <property type="match status" value="1"/>
</dbReference>
<dbReference type="GO" id="GO:0046872">
    <property type="term" value="F:metal ion binding"/>
    <property type="evidence" value="ECO:0007669"/>
    <property type="project" value="UniProtKB-KW"/>
</dbReference>
<evidence type="ECO:0000256" key="5">
    <source>
        <dbReference type="ARBA" id="ARBA00023004"/>
    </source>
</evidence>
<evidence type="ECO:0000256" key="3">
    <source>
        <dbReference type="ARBA" id="ARBA00022723"/>
    </source>
</evidence>
<reference evidence="8 9" key="1">
    <citation type="submission" date="2019-09" db="EMBL/GenBank/DDBJ databases">
        <authorList>
            <consortium name="DOE Joint Genome Institute"/>
            <person name="Mondo S.J."/>
            <person name="Navarro-Mendoza M.I."/>
            <person name="Perez-Arques C."/>
            <person name="Panchal S."/>
            <person name="Nicolas F.E."/>
            <person name="Ganguly P."/>
            <person name="Pangilinan J."/>
            <person name="Grigoriev I."/>
            <person name="Heitman J."/>
            <person name="Sanya K."/>
            <person name="Garre V."/>
        </authorList>
    </citation>
    <scope>NUCLEOTIDE SEQUENCE [LARGE SCALE GENOMIC DNA]</scope>
    <source>
        <strain evidence="8 9">MU402</strain>
    </source>
</reference>
<gene>
    <name evidence="8" type="ORF">FB192DRAFT_1397859</name>
</gene>
<protein>
    <recommendedName>
        <fullName evidence="7">JmjC domain-containing protein</fullName>
    </recommendedName>
</protein>